<dbReference type="EMBL" id="MU003695">
    <property type="protein sequence ID" value="KAF2814220.1"/>
    <property type="molecule type" value="Genomic_DNA"/>
</dbReference>
<dbReference type="PROSITE" id="PS00061">
    <property type="entry name" value="ADH_SHORT"/>
    <property type="match status" value="1"/>
</dbReference>
<gene>
    <name evidence="5 7" type="ORF">BDZ99DRAFT_410611</name>
</gene>
<dbReference type="Proteomes" id="UP000504636">
    <property type="component" value="Unplaced"/>
</dbReference>
<keyword evidence="2" id="KW-0521">NADP</keyword>
<dbReference type="PANTHER" id="PTHR48107:SF7">
    <property type="entry name" value="RE15974P"/>
    <property type="match status" value="1"/>
</dbReference>
<evidence type="ECO:0000256" key="2">
    <source>
        <dbReference type="ARBA" id="ARBA00022857"/>
    </source>
</evidence>
<dbReference type="SMART" id="SM00822">
    <property type="entry name" value="PKS_KR"/>
    <property type="match status" value="1"/>
</dbReference>
<dbReference type="AlphaFoldDB" id="A0A6A6YZN4"/>
<dbReference type="InterPro" id="IPR002347">
    <property type="entry name" value="SDR_fam"/>
</dbReference>
<dbReference type="Gene3D" id="3.40.50.720">
    <property type="entry name" value="NAD(P)-binding Rossmann-like Domain"/>
    <property type="match status" value="1"/>
</dbReference>
<feature type="domain" description="Ketoreductase" evidence="4">
    <location>
        <begin position="14"/>
        <end position="197"/>
    </location>
</feature>
<evidence type="ECO:0000259" key="4">
    <source>
        <dbReference type="SMART" id="SM00822"/>
    </source>
</evidence>
<reference evidence="7" key="2">
    <citation type="submission" date="2020-04" db="EMBL/GenBank/DDBJ databases">
        <authorList>
            <consortium name="NCBI Genome Project"/>
        </authorList>
    </citation>
    <scope>NUCLEOTIDE SEQUENCE</scope>
    <source>
        <strain evidence="7">CBS 304.34</strain>
    </source>
</reference>
<evidence type="ECO:0000256" key="1">
    <source>
        <dbReference type="ARBA" id="ARBA00006484"/>
    </source>
</evidence>
<dbReference type="RefSeq" id="XP_033581184.1">
    <property type="nucleotide sequence ID" value="XM_033716595.1"/>
</dbReference>
<evidence type="ECO:0000313" key="7">
    <source>
        <dbReference type="RefSeq" id="XP_033581184.1"/>
    </source>
</evidence>
<dbReference type="PRINTS" id="PR00081">
    <property type="entry name" value="GDHRDH"/>
</dbReference>
<keyword evidence="3" id="KW-0560">Oxidoreductase</keyword>
<dbReference type="GO" id="GO:0016614">
    <property type="term" value="F:oxidoreductase activity, acting on CH-OH group of donors"/>
    <property type="evidence" value="ECO:0007669"/>
    <property type="project" value="UniProtKB-ARBA"/>
</dbReference>
<dbReference type="GeneID" id="54457488"/>
<reference evidence="7" key="3">
    <citation type="submission" date="2025-04" db="UniProtKB">
        <authorList>
            <consortium name="RefSeq"/>
        </authorList>
    </citation>
    <scope>IDENTIFICATION</scope>
    <source>
        <strain evidence="7">CBS 304.34</strain>
    </source>
</reference>
<dbReference type="SUPFAM" id="SSF51735">
    <property type="entry name" value="NAD(P)-binding Rossmann-fold domains"/>
    <property type="match status" value="1"/>
</dbReference>
<reference evidence="5 7" key="1">
    <citation type="journal article" date="2020" name="Stud. Mycol.">
        <title>101 Dothideomycetes genomes: a test case for predicting lifestyles and emergence of pathogens.</title>
        <authorList>
            <person name="Haridas S."/>
            <person name="Albert R."/>
            <person name="Binder M."/>
            <person name="Bloem J."/>
            <person name="Labutti K."/>
            <person name="Salamov A."/>
            <person name="Andreopoulos B."/>
            <person name="Baker S."/>
            <person name="Barry K."/>
            <person name="Bills G."/>
            <person name="Bluhm B."/>
            <person name="Cannon C."/>
            <person name="Castanera R."/>
            <person name="Culley D."/>
            <person name="Daum C."/>
            <person name="Ezra D."/>
            <person name="Gonzalez J."/>
            <person name="Henrissat B."/>
            <person name="Kuo A."/>
            <person name="Liang C."/>
            <person name="Lipzen A."/>
            <person name="Lutzoni F."/>
            <person name="Magnuson J."/>
            <person name="Mondo S."/>
            <person name="Nolan M."/>
            <person name="Ohm R."/>
            <person name="Pangilinan J."/>
            <person name="Park H.-J."/>
            <person name="Ramirez L."/>
            <person name="Alfaro M."/>
            <person name="Sun H."/>
            <person name="Tritt A."/>
            <person name="Yoshinaga Y."/>
            <person name="Zwiers L.-H."/>
            <person name="Turgeon B."/>
            <person name="Goodwin S."/>
            <person name="Spatafora J."/>
            <person name="Crous P."/>
            <person name="Grigoriev I."/>
        </authorList>
    </citation>
    <scope>NUCLEOTIDE SEQUENCE</scope>
    <source>
        <strain evidence="5 7">CBS 304.34</strain>
    </source>
</reference>
<dbReference type="InterPro" id="IPR057326">
    <property type="entry name" value="KR_dom"/>
</dbReference>
<evidence type="ECO:0000256" key="3">
    <source>
        <dbReference type="ARBA" id="ARBA00023002"/>
    </source>
</evidence>
<evidence type="ECO:0000313" key="6">
    <source>
        <dbReference type="Proteomes" id="UP000504636"/>
    </source>
</evidence>
<proteinExistence type="inferred from homology"/>
<dbReference type="OrthoDB" id="47007at2759"/>
<evidence type="ECO:0000313" key="5">
    <source>
        <dbReference type="EMBL" id="KAF2814220.1"/>
    </source>
</evidence>
<name>A0A6A6YZN4_9PEZI</name>
<dbReference type="Pfam" id="PF13561">
    <property type="entry name" value="adh_short_C2"/>
    <property type="match status" value="1"/>
</dbReference>
<sequence length="260" mass="27143">MAETINTRLTLQGKVAIVTGASRGIGAGVALDLAKRGAKVTIAYTSPSSSQPADHLISEIKALGNGADAIKVQADLSQVESADKIVAATRDAFGPSIDILVNNAGVEMAKPILESTAEDYAFIFDVNVRGAWLMVKAVVPHLRAPGRIINLSSVGGRCGFENFSLYSASKAAIEGMTRGFAAELGPAGHTVNAVGPGPIQSEMLDQIPKDLVDMQKEQTPMGHRVGTVEDVALIIGMLAEEQSQWVTGQTISASGGFLML</sequence>
<comment type="similarity">
    <text evidence="1">Belongs to the short-chain dehydrogenases/reductases (SDR) family.</text>
</comment>
<dbReference type="InterPro" id="IPR036291">
    <property type="entry name" value="NAD(P)-bd_dom_sf"/>
</dbReference>
<dbReference type="PRINTS" id="PR00080">
    <property type="entry name" value="SDRFAMILY"/>
</dbReference>
<keyword evidence="6" id="KW-1185">Reference proteome</keyword>
<protein>
    <submittedName>
        <fullName evidence="5 7">Dehydrogenase with different specificitie</fullName>
    </submittedName>
</protein>
<accession>A0A6A6YZN4</accession>
<dbReference type="FunFam" id="3.40.50.720:FF:000374">
    <property type="entry name" value="3-oxoacyl-(Acyl-carrier-protein) reductase"/>
    <property type="match status" value="1"/>
</dbReference>
<organism evidence="5">
    <name type="scientific">Mytilinidion resinicola</name>
    <dbReference type="NCBI Taxonomy" id="574789"/>
    <lineage>
        <taxon>Eukaryota</taxon>
        <taxon>Fungi</taxon>
        <taxon>Dikarya</taxon>
        <taxon>Ascomycota</taxon>
        <taxon>Pezizomycotina</taxon>
        <taxon>Dothideomycetes</taxon>
        <taxon>Pleosporomycetidae</taxon>
        <taxon>Mytilinidiales</taxon>
        <taxon>Mytilinidiaceae</taxon>
        <taxon>Mytilinidion</taxon>
    </lineage>
</organism>
<dbReference type="PANTHER" id="PTHR48107">
    <property type="entry name" value="NADPH-DEPENDENT ALDEHYDE REDUCTASE-LIKE PROTEIN, CHLOROPLASTIC-RELATED"/>
    <property type="match status" value="1"/>
</dbReference>
<dbReference type="InterPro" id="IPR020904">
    <property type="entry name" value="Sc_DH/Rdtase_CS"/>
</dbReference>